<dbReference type="Gene3D" id="4.10.60.10">
    <property type="entry name" value="Zinc finger, CCHC-type"/>
    <property type="match status" value="1"/>
</dbReference>
<evidence type="ECO:0000313" key="2">
    <source>
        <dbReference type="EMBL" id="KAH7565259.1"/>
    </source>
</evidence>
<gene>
    <name evidence="2" type="ORF">JRO89_XS09G0175600</name>
</gene>
<feature type="region of interest" description="Disordered" evidence="1">
    <location>
        <begin position="98"/>
        <end position="122"/>
    </location>
</feature>
<feature type="region of interest" description="Disordered" evidence="1">
    <location>
        <begin position="47"/>
        <end position="77"/>
    </location>
</feature>
<protein>
    <recommendedName>
        <fullName evidence="4">CCHC-type domain-containing protein</fullName>
    </recommendedName>
</protein>
<dbReference type="Proteomes" id="UP000827721">
    <property type="component" value="Unassembled WGS sequence"/>
</dbReference>
<reference evidence="2 3" key="1">
    <citation type="submission" date="2021-02" db="EMBL/GenBank/DDBJ databases">
        <title>Plant Genome Project.</title>
        <authorList>
            <person name="Zhang R.-G."/>
        </authorList>
    </citation>
    <scope>NUCLEOTIDE SEQUENCE [LARGE SCALE GENOMIC DNA]</scope>
    <source>
        <tissue evidence="2">Leaves</tissue>
    </source>
</reference>
<dbReference type="PANTHER" id="PTHR34222:SF99">
    <property type="entry name" value="PROTEIN, PUTATIVE-RELATED"/>
    <property type="match status" value="1"/>
</dbReference>
<dbReference type="SUPFAM" id="SSF57756">
    <property type="entry name" value="Retrovirus zinc finger-like domains"/>
    <property type="match status" value="1"/>
</dbReference>
<accession>A0ABQ8HLW6</accession>
<evidence type="ECO:0008006" key="4">
    <source>
        <dbReference type="Google" id="ProtNLM"/>
    </source>
</evidence>
<comment type="caution">
    <text evidence="2">The sequence shown here is derived from an EMBL/GenBank/DDBJ whole genome shotgun (WGS) entry which is preliminary data.</text>
</comment>
<sequence length="122" mass="13720">MRGRRFDADKHRFGSERRRPQCTHCGELGHWVQTCYELHGYPAGHPKAKYNSGPRQFNNNKSAANHVSEGFSKDDGRPVINISEAQLKQLLSLLNNKNERSSSQVNAVTKPGSGYEEDDCFG</sequence>
<proteinExistence type="predicted"/>
<keyword evidence="3" id="KW-1185">Reference proteome</keyword>
<dbReference type="EMBL" id="JAFEMO010000009">
    <property type="protein sequence ID" value="KAH7565259.1"/>
    <property type="molecule type" value="Genomic_DNA"/>
</dbReference>
<feature type="compositionally biased region" description="Polar residues" evidence="1">
    <location>
        <begin position="53"/>
        <end position="65"/>
    </location>
</feature>
<name>A0ABQ8HLW6_9ROSI</name>
<evidence type="ECO:0000256" key="1">
    <source>
        <dbReference type="SAM" id="MobiDB-lite"/>
    </source>
</evidence>
<organism evidence="2 3">
    <name type="scientific">Xanthoceras sorbifolium</name>
    <dbReference type="NCBI Taxonomy" id="99658"/>
    <lineage>
        <taxon>Eukaryota</taxon>
        <taxon>Viridiplantae</taxon>
        <taxon>Streptophyta</taxon>
        <taxon>Embryophyta</taxon>
        <taxon>Tracheophyta</taxon>
        <taxon>Spermatophyta</taxon>
        <taxon>Magnoliopsida</taxon>
        <taxon>eudicotyledons</taxon>
        <taxon>Gunneridae</taxon>
        <taxon>Pentapetalae</taxon>
        <taxon>rosids</taxon>
        <taxon>malvids</taxon>
        <taxon>Sapindales</taxon>
        <taxon>Sapindaceae</taxon>
        <taxon>Xanthoceroideae</taxon>
        <taxon>Xanthoceras</taxon>
    </lineage>
</organism>
<evidence type="ECO:0000313" key="3">
    <source>
        <dbReference type="Proteomes" id="UP000827721"/>
    </source>
</evidence>
<dbReference type="PANTHER" id="PTHR34222">
    <property type="entry name" value="GAG_PRE-INTEGRS DOMAIN-CONTAINING PROTEIN"/>
    <property type="match status" value="1"/>
</dbReference>
<dbReference type="InterPro" id="IPR036875">
    <property type="entry name" value="Znf_CCHC_sf"/>
</dbReference>